<dbReference type="PIRSF" id="PIRSF003169">
    <property type="entry name" value="STHK_DegS"/>
    <property type="match status" value="1"/>
</dbReference>
<name>A0A154BRP7_ANASB</name>
<dbReference type="GO" id="GO:0046983">
    <property type="term" value="F:protein dimerization activity"/>
    <property type="evidence" value="ECO:0007669"/>
    <property type="project" value="InterPro"/>
</dbReference>
<dbReference type="InterPro" id="IPR036890">
    <property type="entry name" value="HATPase_C_sf"/>
</dbReference>
<dbReference type="OrthoDB" id="9781904at2"/>
<keyword evidence="6" id="KW-0175">Coiled coil</keyword>
<evidence type="ECO:0000259" key="7">
    <source>
        <dbReference type="PROSITE" id="PS50109"/>
    </source>
</evidence>
<dbReference type="CDD" id="cd16917">
    <property type="entry name" value="HATPase_UhpB-NarQ-NarX-like"/>
    <property type="match status" value="1"/>
</dbReference>
<organism evidence="8 9">
    <name type="scientific">Anaerosporomusa subterranea</name>
    <dbReference type="NCBI Taxonomy" id="1794912"/>
    <lineage>
        <taxon>Bacteria</taxon>
        <taxon>Bacillati</taxon>
        <taxon>Bacillota</taxon>
        <taxon>Negativicutes</taxon>
        <taxon>Acetonemataceae</taxon>
        <taxon>Anaerosporomusa</taxon>
    </lineage>
</organism>
<dbReference type="EC" id="2.7.13.3" evidence="2"/>
<evidence type="ECO:0000256" key="1">
    <source>
        <dbReference type="ARBA" id="ARBA00000085"/>
    </source>
</evidence>
<evidence type="ECO:0000313" key="9">
    <source>
        <dbReference type="Proteomes" id="UP000076268"/>
    </source>
</evidence>
<gene>
    <name evidence="8" type="ORF">AXX12_09710</name>
</gene>
<dbReference type="AlphaFoldDB" id="A0A154BRP7"/>
<dbReference type="InterPro" id="IPR050482">
    <property type="entry name" value="Sensor_HK_TwoCompSys"/>
</dbReference>
<keyword evidence="3" id="KW-0808">Transferase</keyword>
<protein>
    <recommendedName>
        <fullName evidence="2">histidine kinase</fullName>
        <ecNumber evidence="2">2.7.13.3</ecNumber>
    </recommendedName>
</protein>
<dbReference type="Pfam" id="PF05384">
    <property type="entry name" value="DegS"/>
    <property type="match status" value="1"/>
</dbReference>
<dbReference type="GO" id="GO:0016020">
    <property type="term" value="C:membrane"/>
    <property type="evidence" value="ECO:0007669"/>
    <property type="project" value="InterPro"/>
</dbReference>
<dbReference type="SMART" id="SM00387">
    <property type="entry name" value="HATPase_c"/>
    <property type="match status" value="1"/>
</dbReference>
<comment type="catalytic activity">
    <reaction evidence="1">
        <text>ATP + protein L-histidine = ADP + protein N-phospho-L-histidine.</text>
        <dbReference type="EC" id="2.7.13.3"/>
    </reaction>
</comment>
<dbReference type="Pfam" id="PF07730">
    <property type="entry name" value="HisKA_3"/>
    <property type="match status" value="1"/>
</dbReference>
<proteinExistence type="predicted"/>
<dbReference type="InterPro" id="IPR003594">
    <property type="entry name" value="HATPase_dom"/>
</dbReference>
<evidence type="ECO:0000256" key="3">
    <source>
        <dbReference type="ARBA" id="ARBA00022679"/>
    </source>
</evidence>
<dbReference type="SUPFAM" id="SSF55874">
    <property type="entry name" value="ATPase domain of HSP90 chaperone/DNA topoisomerase II/histidine kinase"/>
    <property type="match status" value="1"/>
</dbReference>
<evidence type="ECO:0000256" key="2">
    <source>
        <dbReference type="ARBA" id="ARBA00012438"/>
    </source>
</evidence>
<evidence type="ECO:0000256" key="6">
    <source>
        <dbReference type="SAM" id="Coils"/>
    </source>
</evidence>
<keyword evidence="5" id="KW-0902">Two-component regulatory system</keyword>
<dbReference type="InterPro" id="IPR016381">
    <property type="entry name" value="Sig_transdc_His_kinase_DegS"/>
</dbReference>
<dbReference type="Gene3D" id="3.30.565.10">
    <property type="entry name" value="Histidine kinase-like ATPase, C-terminal domain"/>
    <property type="match status" value="1"/>
</dbReference>
<feature type="coiled-coil region" evidence="6">
    <location>
        <begin position="226"/>
        <end position="253"/>
    </location>
</feature>
<evidence type="ECO:0000313" key="8">
    <source>
        <dbReference type="EMBL" id="KYZ76684.1"/>
    </source>
</evidence>
<feature type="coiled-coil region" evidence="6">
    <location>
        <begin position="48"/>
        <end position="88"/>
    </location>
</feature>
<keyword evidence="9" id="KW-1185">Reference proteome</keyword>
<keyword evidence="4 8" id="KW-0418">Kinase</keyword>
<dbReference type="PANTHER" id="PTHR24421:SF55">
    <property type="entry name" value="SENSOR HISTIDINE KINASE YDFH"/>
    <property type="match status" value="1"/>
</dbReference>
<dbReference type="InterPro" id="IPR011712">
    <property type="entry name" value="Sig_transdc_His_kin_sub3_dim/P"/>
</dbReference>
<dbReference type="Pfam" id="PF02518">
    <property type="entry name" value="HATPase_c"/>
    <property type="match status" value="1"/>
</dbReference>
<accession>A0A154BRP7</accession>
<dbReference type="PANTHER" id="PTHR24421">
    <property type="entry name" value="NITRATE/NITRITE SENSOR PROTEIN NARX-RELATED"/>
    <property type="match status" value="1"/>
</dbReference>
<evidence type="ECO:0000256" key="4">
    <source>
        <dbReference type="ARBA" id="ARBA00022777"/>
    </source>
</evidence>
<dbReference type="InterPro" id="IPR005467">
    <property type="entry name" value="His_kinase_dom"/>
</dbReference>
<comment type="caution">
    <text evidence="8">The sequence shown here is derived from an EMBL/GenBank/DDBJ whole genome shotgun (WGS) entry which is preliminary data.</text>
</comment>
<dbReference type="GO" id="GO:0000155">
    <property type="term" value="F:phosphorelay sensor kinase activity"/>
    <property type="evidence" value="ECO:0007669"/>
    <property type="project" value="InterPro"/>
</dbReference>
<dbReference type="InterPro" id="IPR008595">
    <property type="entry name" value="DegS"/>
</dbReference>
<dbReference type="RefSeq" id="WP_082816822.1">
    <property type="nucleotide sequence ID" value="NZ_LSGP01000017.1"/>
</dbReference>
<reference evidence="8 9" key="1">
    <citation type="submission" date="2016-02" db="EMBL/GenBank/DDBJ databases">
        <title>Anaerosporomusa subterraneum gen. nov., sp. nov., a spore-forming obligate anaerobe isolated from saprolite.</title>
        <authorList>
            <person name="Choi J.K."/>
            <person name="Shah M."/>
            <person name="Yee N."/>
        </authorList>
    </citation>
    <scope>NUCLEOTIDE SEQUENCE [LARGE SCALE GENOMIC DNA]</scope>
    <source>
        <strain evidence="8 9">RU4</strain>
    </source>
</reference>
<dbReference type="PROSITE" id="PS50109">
    <property type="entry name" value="HIS_KIN"/>
    <property type="match status" value="1"/>
</dbReference>
<dbReference type="Proteomes" id="UP000076268">
    <property type="component" value="Unassembled WGS sequence"/>
</dbReference>
<dbReference type="Gene3D" id="1.20.5.1930">
    <property type="match status" value="1"/>
</dbReference>
<dbReference type="STRING" id="1794912.AXX12_09710"/>
<feature type="domain" description="Histidine kinase" evidence="7">
    <location>
        <begin position="311"/>
        <end position="398"/>
    </location>
</feature>
<dbReference type="EMBL" id="LSGP01000017">
    <property type="protein sequence ID" value="KYZ76684.1"/>
    <property type="molecule type" value="Genomic_DNA"/>
</dbReference>
<evidence type="ECO:0000256" key="5">
    <source>
        <dbReference type="ARBA" id="ARBA00023012"/>
    </source>
</evidence>
<sequence length="400" mass="45686">MAIKTETERSSSGYQPLGGKVTNIDSKILDKIVRHTVAAVDKSRSQIYEIYEASRRELDNVRKDLERVKLASAAIINTVDELERLERRSRIHLMEVSRDPQRYGGETAMHAAYTEASRLQVELAVAREKELNFRQQRDQLEVRLRSLSETVEKAENLVAQVGAVMGYLGNQMNNVICRMESLEERQLFGAKIIKAQEEERRRVARDIHDGPAQYMANVVFRAEVCERLLDQDLERVREELQELRSQVRLCLQETRKIIFDLRPMTIDDLGLAPTLRRMLDTLKERYDIVTELRIIGEEKRFPSVQEVGAFRLIQEALTNAEKHAKAGKIVVKLEFRSDFVSAVVEDDGIGFDIQANRASNSFGLVGMRERAELLGGEALVNSQLGHGTKVFIKVPIRPDR</sequence>